<dbReference type="InterPro" id="IPR002502">
    <property type="entry name" value="Amidase_domain"/>
</dbReference>
<protein>
    <recommendedName>
        <fullName evidence="2">N-acetylmuramoyl-L-alanine amidase</fullName>
        <ecNumber evidence="2">3.5.1.28</ecNumber>
    </recommendedName>
</protein>
<dbReference type="SUPFAM" id="SSF55846">
    <property type="entry name" value="N-acetylmuramoyl-L-alanine amidase-like"/>
    <property type="match status" value="1"/>
</dbReference>
<organism evidence="7 8">
    <name type="scientific">Facklamia miroungae</name>
    <dbReference type="NCBI Taxonomy" id="120956"/>
    <lineage>
        <taxon>Bacteria</taxon>
        <taxon>Bacillati</taxon>
        <taxon>Bacillota</taxon>
        <taxon>Bacilli</taxon>
        <taxon>Lactobacillales</taxon>
        <taxon>Aerococcaceae</taxon>
        <taxon>Facklamia</taxon>
    </lineage>
</organism>
<dbReference type="EC" id="3.5.1.28" evidence="2"/>
<keyword evidence="8" id="KW-1185">Reference proteome</keyword>
<dbReference type="EMBL" id="FNCK01000001">
    <property type="protein sequence ID" value="SDF80071.1"/>
    <property type="molecule type" value="Genomic_DNA"/>
</dbReference>
<keyword evidence="3" id="KW-0378">Hydrolase</keyword>
<proteinExistence type="predicted"/>
<dbReference type="GO" id="GO:0009253">
    <property type="term" value="P:peptidoglycan catabolic process"/>
    <property type="evidence" value="ECO:0007669"/>
    <property type="project" value="InterPro"/>
</dbReference>
<evidence type="ECO:0000259" key="5">
    <source>
        <dbReference type="SMART" id="SM00644"/>
    </source>
</evidence>
<dbReference type="GO" id="GO:0009254">
    <property type="term" value="P:peptidoglycan turnover"/>
    <property type="evidence" value="ECO:0007669"/>
    <property type="project" value="TreeGrafter"/>
</dbReference>
<dbReference type="PANTHER" id="PTHR30417:SF1">
    <property type="entry name" value="N-ACETYLMURAMOYL-L-ALANINE AMIDASE AMID"/>
    <property type="match status" value="1"/>
</dbReference>
<evidence type="ECO:0000313" key="7">
    <source>
        <dbReference type="EMBL" id="SDF80071.1"/>
    </source>
</evidence>
<evidence type="ECO:0000313" key="8">
    <source>
        <dbReference type="Proteomes" id="UP000199708"/>
    </source>
</evidence>
<evidence type="ECO:0000256" key="2">
    <source>
        <dbReference type="ARBA" id="ARBA00011901"/>
    </source>
</evidence>
<dbReference type="InterPro" id="IPR013168">
    <property type="entry name" value="Cpl_7_lyso_C"/>
</dbReference>
<dbReference type="Pfam" id="PF01510">
    <property type="entry name" value="Amidase_2"/>
    <property type="match status" value="1"/>
</dbReference>
<dbReference type="CDD" id="cd06583">
    <property type="entry name" value="PGRP"/>
    <property type="match status" value="1"/>
</dbReference>
<evidence type="ECO:0000256" key="1">
    <source>
        <dbReference type="ARBA" id="ARBA00001561"/>
    </source>
</evidence>
<name>A0A1G7P1G4_9LACT</name>
<sequence length="342" mass="39304">MNKYEVRKFEQMLTSINLGGWMSADQVLHLVLHFVGAAGQAYGNAKYFREKYREASAQLFLDPNHDVQVVPFNRVAWHVGDGRGKYGITNQNAIGIELCQDTSTGSNVWEWDFHPRTRLEAILVFAYLMKKFNVPLSRVVRHYDASRKSCPGNWMKDDWKKWKLWKKDLELYVTTGKLVDSQRGIVYIDKPGLEDSKPSTPSTPSVKLTNREVAKQVYRGDWGNGQKRKDRLTKAGYNYTAVQVEVAKYKEELKAGTKEPVKLPQSIGVYIFNTKVWVRTEPHEGKASITEEGYMYDKDDTISLEKVFTQDGWVWGQYTSYSKKQRFIKIGADGGKQFATKL</sequence>
<dbReference type="Pfam" id="PF08230">
    <property type="entry name" value="CW_7"/>
    <property type="match status" value="1"/>
</dbReference>
<feature type="domain" description="N-acetylmuramoyl-L-alanine amidase" evidence="5">
    <location>
        <begin position="17"/>
        <end position="170"/>
    </location>
</feature>
<dbReference type="Gene3D" id="3.40.80.10">
    <property type="entry name" value="Peptidoglycan recognition protein-like"/>
    <property type="match status" value="1"/>
</dbReference>
<gene>
    <name evidence="7" type="ORF">SAMN05421791_10188</name>
</gene>
<evidence type="ECO:0000256" key="3">
    <source>
        <dbReference type="ARBA" id="ARBA00022801"/>
    </source>
</evidence>
<dbReference type="STRING" id="120956.SAMN05421791_10188"/>
<dbReference type="Proteomes" id="UP000199708">
    <property type="component" value="Unassembled WGS sequence"/>
</dbReference>
<dbReference type="AlphaFoldDB" id="A0A1G7P1G4"/>
<dbReference type="OrthoDB" id="2416895at2"/>
<dbReference type="InterPro" id="IPR051206">
    <property type="entry name" value="NAMLAA_amidase_2"/>
</dbReference>
<reference evidence="7 8" key="1">
    <citation type="submission" date="2016-10" db="EMBL/GenBank/DDBJ databases">
        <authorList>
            <person name="de Groot N.N."/>
        </authorList>
    </citation>
    <scope>NUCLEOTIDE SEQUENCE [LARGE SCALE GENOMIC DNA]</scope>
    <source>
        <strain evidence="7 8">ATCC BAA-466</strain>
    </source>
</reference>
<dbReference type="PANTHER" id="PTHR30417">
    <property type="entry name" value="N-ACETYLMURAMOYL-L-ALANINE AMIDASE AMID"/>
    <property type="match status" value="1"/>
</dbReference>
<feature type="domain" description="Cpl-7 lysozyme C-terminal" evidence="6">
    <location>
        <begin position="212"/>
        <end position="251"/>
    </location>
</feature>
<dbReference type="InterPro" id="IPR036505">
    <property type="entry name" value="Amidase/PGRP_sf"/>
</dbReference>
<dbReference type="SMART" id="SM01095">
    <property type="entry name" value="Cpl-7"/>
    <property type="match status" value="1"/>
</dbReference>
<evidence type="ECO:0000259" key="6">
    <source>
        <dbReference type="SMART" id="SM01095"/>
    </source>
</evidence>
<dbReference type="SMART" id="SM00644">
    <property type="entry name" value="Ami_2"/>
    <property type="match status" value="1"/>
</dbReference>
<dbReference type="GO" id="GO:0071555">
    <property type="term" value="P:cell wall organization"/>
    <property type="evidence" value="ECO:0007669"/>
    <property type="project" value="UniProtKB-KW"/>
</dbReference>
<dbReference type="RefSeq" id="WP_090288795.1">
    <property type="nucleotide sequence ID" value="NZ_FNCK01000001.1"/>
</dbReference>
<accession>A0A1G7P1G4</accession>
<dbReference type="GO" id="GO:0008745">
    <property type="term" value="F:N-acetylmuramoyl-L-alanine amidase activity"/>
    <property type="evidence" value="ECO:0007669"/>
    <property type="project" value="UniProtKB-EC"/>
</dbReference>
<comment type="catalytic activity">
    <reaction evidence="1">
        <text>Hydrolyzes the link between N-acetylmuramoyl residues and L-amino acid residues in certain cell-wall glycopeptides.</text>
        <dbReference type="EC" id="3.5.1.28"/>
    </reaction>
</comment>
<dbReference type="Gene3D" id="2.30.30.40">
    <property type="entry name" value="SH3 Domains"/>
    <property type="match status" value="1"/>
</dbReference>
<evidence type="ECO:0000256" key="4">
    <source>
        <dbReference type="ARBA" id="ARBA00023316"/>
    </source>
</evidence>
<keyword evidence="4" id="KW-0961">Cell wall biogenesis/degradation</keyword>